<dbReference type="SUPFAM" id="SSF56281">
    <property type="entry name" value="Metallo-hydrolase/oxidoreductase"/>
    <property type="match status" value="1"/>
</dbReference>
<accession>A0ABW5Y719</accession>
<dbReference type="InterPro" id="IPR036866">
    <property type="entry name" value="RibonucZ/Hydroxyglut_hydro"/>
</dbReference>
<organism evidence="2 3">
    <name type="scientific">Mucilaginibacter ximonensis</name>
    <dbReference type="NCBI Taxonomy" id="538021"/>
    <lineage>
        <taxon>Bacteria</taxon>
        <taxon>Pseudomonadati</taxon>
        <taxon>Bacteroidota</taxon>
        <taxon>Sphingobacteriia</taxon>
        <taxon>Sphingobacteriales</taxon>
        <taxon>Sphingobacteriaceae</taxon>
        <taxon>Mucilaginibacter</taxon>
    </lineage>
</organism>
<comment type="caution">
    <text evidence="2">The sequence shown here is derived from an EMBL/GenBank/DDBJ whole genome shotgun (WGS) entry which is preliminary data.</text>
</comment>
<dbReference type="Proteomes" id="UP001597557">
    <property type="component" value="Unassembled WGS sequence"/>
</dbReference>
<dbReference type="Gene3D" id="3.60.15.10">
    <property type="entry name" value="Ribonuclease Z/Hydroxyacylglutathione hydrolase-like"/>
    <property type="match status" value="1"/>
</dbReference>
<evidence type="ECO:0000313" key="2">
    <source>
        <dbReference type="EMBL" id="MFD2871087.1"/>
    </source>
</evidence>
<dbReference type="InterPro" id="IPR050698">
    <property type="entry name" value="MBL"/>
</dbReference>
<name>A0ABW5Y719_9SPHI</name>
<dbReference type="PANTHER" id="PTHR11203">
    <property type="entry name" value="CLEAVAGE AND POLYADENYLATION SPECIFICITY FACTOR FAMILY MEMBER"/>
    <property type="match status" value="1"/>
</dbReference>
<protein>
    <submittedName>
        <fullName evidence="2">MBL fold metallo-hydrolase</fullName>
    </submittedName>
</protein>
<reference evidence="3" key="1">
    <citation type="journal article" date="2019" name="Int. J. Syst. Evol. Microbiol.">
        <title>The Global Catalogue of Microorganisms (GCM) 10K type strain sequencing project: providing services to taxonomists for standard genome sequencing and annotation.</title>
        <authorList>
            <consortium name="The Broad Institute Genomics Platform"/>
            <consortium name="The Broad Institute Genome Sequencing Center for Infectious Disease"/>
            <person name="Wu L."/>
            <person name="Ma J."/>
        </authorList>
    </citation>
    <scope>NUCLEOTIDE SEQUENCE [LARGE SCALE GENOMIC DNA]</scope>
    <source>
        <strain evidence="3">KCTC 22437</strain>
    </source>
</reference>
<dbReference type="EMBL" id="JBHUPD010000001">
    <property type="protein sequence ID" value="MFD2871087.1"/>
    <property type="molecule type" value="Genomic_DNA"/>
</dbReference>
<feature type="domain" description="Metallo-beta-lactamase" evidence="1">
    <location>
        <begin position="28"/>
        <end position="195"/>
    </location>
</feature>
<gene>
    <name evidence="2" type="ORF">ACFS5N_01330</name>
</gene>
<keyword evidence="3" id="KW-1185">Reference proteome</keyword>
<dbReference type="Pfam" id="PF12706">
    <property type="entry name" value="Lactamase_B_2"/>
    <property type="match status" value="1"/>
</dbReference>
<sequence>MNILDDFITINPNGIYCKYGDFYLDPQQPVQTAIISHAHADHAVSGNKEVYCTQPTKEFMYLRYHRSAAQAFNIAGYHQPFKIKDITLTFVPAGHMLGSAMILMEYVGVSYLYTGDYKIQPDATCEPIEWVGADVLITESTFADPNIIHPNPVNEIKKLNSIKSNILLGAYGMGKSQRLIQMINQFAPQKKVLVHHKIMPINQIYERLGFKLGKYQLYGRKMMKAQDEFVYLVPPFTFNSYIKAVGVKRLFASGWNNLQVNQNDTLFISDHVDWNDILTAVEKVKPQQIWTLHGNGRHLKEHFGYNIVVKILNQTQ</sequence>
<dbReference type="PANTHER" id="PTHR11203:SF49">
    <property type="entry name" value="BLL1145 PROTEIN"/>
    <property type="match status" value="1"/>
</dbReference>
<evidence type="ECO:0000259" key="1">
    <source>
        <dbReference type="Pfam" id="PF12706"/>
    </source>
</evidence>
<dbReference type="RefSeq" id="WP_377181419.1">
    <property type="nucleotide sequence ID" value="NZ_JBHUPD010000001.1"/>
</dbReference>
<evidence type="ECO:0000313" key="3">
    <source>
        <dbReference type="Proteomes" id="UP001597557"/>
    </source>
</evidence>
<proteinExistence type="predicted"/>
<dbReference type="InterPro" id="IPR001279">
    <property type="entry name" value="Metallo-B-lactamas"/>
</dbReference>